<gene>
    <name evidence="2" type="ORF">DSL72_000723</name>
</gene>
<keyword evidence="3" id="KW-1185">Reference proteome</keyword>
<proteinExistence type="predicted"/>
<accession>A0A8A3P3H8</accession>
<feature type="region of interest" description="Disordered" evidence="1">
    <location>
        <begin position="74"/>
        <end position="94"/>
    </location>
</feature>
<evidence type="ECO:0000313" key="2">
    <source>
        <dbReference type="EMBL" id="QSZ31160.1"/>
    </source>
</evidence>
<dbReference type="Proteomes" id="UP000672032">
    <property type="component" value="Chromosome 2"/>
</dbReference>
<protein>
    <submittedName>
        <fullName evidence="2">Uncharacterized protein</fullName>
    </submittedName>
</protein>
<name>A0A8A3P3H8_9HELO</name>
<dbReference type="EMBL" id="CP063406">
    <property type="protein sequence ID" value="QSZ31160.1"/>
    <property type="molecule type" value="Genomic_DNA"/>
</dbReference>
<evidence type="ECO:0000313" key="3">
    <source>
        <dbReference type="Proteomes" id="UP000672032"/>
    </source>
</evidence>
<organism evidence="2 3">
    <name type="scientific">Monilinia vaccinii-corymbosi</name>
    <dbReference type="NCBI Taxonomy" id="61207"/>
    <lineage>
        <taxon>Eukaryota</taxon>
        <taxon>Fungi</taxon>
        <taxon>Dikarya</taxon>
        <taxon>Ascomycota</taxon>
        <taxon>Pezizomycotina</taxon>
        <taxon>Leotiomycetes</taxon>
        <taxon>Helotiales</taxon>
        <taxon>Sclerotiniaceae</taxon>
        <taxon>Monilinia</taxon>
    </lineage>
</organism>
<reference evidence="2" key="1">
    <citation type="submission" date="2020-10" db="EMBL/GenBank/DDBJ databases">
        <title>Genome Sequence of Monilinia vaccinii-corymbosi Sheds Light on Mummy Berry Disease Infection of Blueberry and Mating Type.</title>
        <authorList>
            <person name="Yow A.G."/>
            <person name="Zhang Y."/>
            <person name="Bansal K."/>
            <person name="Eacker S.M."/>
            <person name="Sullivan S."/>
            <person name="Liachko I."/>
            <person name="Cubeta M.A."/>
            <person name="Rollins J.A."/>
            <person name="Ashrafi H."/>
        </authorList>
    </citation>
    <scope>NUCLEOTIDE SEQUENCE</scope>
    <source>
        <strain evidence="2">RL-1</strain>
    </source>
</reference>
<feature type="compositionally biased region" description="Polar residues" evidence="1">
    <location>
        <begin position="76"/>
        <end position="94"/>
    </location>
</feature>
<evidence type="ECO:0000256" key="1">
    <source>
        <dbReference type="SAM" id="MobiDB-lite"/>
    </source>
</evidence>
<dbReference type="AlphaFoldDB" id="A0A8A3P3H8"/>
<sequence length="144" mass="15762">MSLPSWMISKISPLRGSTYPHRAAKSKKANCYSPFLDRIFFVRDAVGSLEPRASLLVEHRWLLSMMEAAGKPEFDVSTSGNRKATSATKTTSGQNGSRFLIRSRLAIFCGSVDISNHSSGGTMAALGKYEHLFARPTARCYGKA</sequence>